<protein>
    <submittedName>
        <fullName evidence="2">MarR family EPS-associated transcriptional regulator</fullName>
    </submittedName>
</protein>
<organism evidence="2 3">
    <name type="scientific">Roseovarius ramblicola</name>
    <dbReference type="NCBI Taxonomy" id="2022336"/>
    <lineage>
        <taxon>Bacteria</taxon>
        <taxon>Pseudomonadati</taxon>
        <taxon>Pseudomonadota</taxon>
        <taxon>Alphaproteobacteria</taxon>
        <taxon>Rhodobacterales</taxon>
        <taxon>Roseobacteraceae</taxon>
        <taxon>Roseovarius</taxon>
    </lineage>
</organism>
<dbReference type="InterPro" id="IPR000835">
    <property type="entry name" value="HTH_MarR-typ"/>
</dbReference>
<proteinExistence type="predicted"/>
<keyword evidence="3" id="KW-1185">Reference proteome</keyword>
<gene>
    <name evidence="2" type="ORF">ACFFU4_08895</name>
</gene>
<dbReference type="EMBL" id="JBHMEC010000015">
    <property type="protein sequence ID" value="MFB9149863.1"/>
    <property type="molecule type" value="Genomic_DNA"/>
</dbReference>
<accession>A0ABV5I049</accession>
<dbReference type="Gene3D" id="1.10.10.10">
    <property type="entry name" value="Winged helix-like DNA-binding domain superfamily/Winged helix DNA-binding domain"/>
    <property type="match status" value="1"/>
</dbReference>
<dbReference type="Proteomes" id="UP001589670">
    <property type="component" value="Unassembled WGS sequence"/>
</dbReference>
<evidence type="ECO:0000313" key="3">
    <source>
        <dbReference type="Proteomes" id="UP001589670"/>
    </source>
</evidence>
<dbReference type="InterPro" id="IPR026433">
    <property type="entry name" value="MarR_EPS"/>
</dbReference>
<dbReference type="InterPro" id="IPR036390">
    <property type="entry name" value="WH_DNA-bd_sf"/>
</dbReference>
<dbReference type="NCBIfam" id="TIGR04176">
    <property type="entry name" value="MarR_EPS"/>
    <property type="match status" value="1"/>
</dbReference>
<dbReference type="SMART" id="SM00347">
    <property type="entry name" value="HTH_MARR"/>
    <property type="match status" value="1"/>
</dbReference>
<comment type="caution">
    <text evidence="2">The sequence shown here is derived from an EMBL/GenBank/DDBJ whole genome shotgun (WGS) entry which is preliminary data.</text>
</comment>
<name>A0ABV5I049_9RHOB</name>
<evidence type="ECO:0000259" key="1">
    <source>
        <dbReference type="SMART" id="SM00347"/>
    </source>
</evidence>
<dbReference type="InterPro" id="IPR036388">
    <property type="entry name" value="WH-like_DNA-bd_sf"/>
</dbReference>
<dbReference type="SUPFAM" id="SSF46785">
    <property type="entry name" value="Winged helix' DNA-binding domain"/>
    <property type="match status" value="1"/>
</dbReference>
<evidence type="ECO:0000313" key="2">
    <source>
        <dbReference type="EMBL" id="MFB9149863.1"/>
    </source>
</evidence>
<dbReference type="Pfam" id="PF13412">
    <property type="entry name" value="HTH_24"/>
    <property type="match status" value="1"/>
</dbReference>
<sequence>MQSWVVGVSNVREIKSRHFLLPKFPVAHVHKGVYCSKLSDHGDFASHCQTCKREGARRQSLCGSLREDLWGMTTRRDQLREDAQFRIMRLLHDNPEMSQRELARAVGVSTGGIHYVLSALLDKGLIKLGNFAASDDRRRYAYVLTRKGVTEKAALTKRFLARKMAEYEALRAEIEAVRAEVDAGGALGDKAG</sequence>
<dbReference type="InterPro" id="IPR011991">
    <property type="entry name" value="ArsR-like_HTH"/>
</dbReference>
<feature type="domain" description="HTH marR-type" evidence="1">
    <location>
        <begin position="76"/>
        <end position="175"/>
    </location>
</feature>
<dbReference type="CDD" id="cd00090">
    <property type="entry name" value="HTH_ARSR"/>
    <property type="match status" value="1"/>
</dbReference>
<reference evidence="2 3" key="1">
    <citation type="submission" date="2024-09" db="EMBL/GenBank/DDBJ databases">
        <authorList>
            <person name="Sun Q."/>
            <person name="Mori K."/>
        </authorList>
    </citation>
    <scope>NUCLEOTIDE SEQUENCE [LARGE SCALE GENOMIC DNA]</scope>
    <source>
        <strain evidence="2 3">CECT 9424</strain>
    </source>
</reference>